<name>A0A418SDC5_9RHOB</name>
<accession>A0A418SDC5</accession>
<protein>
    <submittedName>
        <fullName evidence="1">Uncharacterized protein</fullName>
    </submittedName>
</protein>
<evidence type="ECO:0000313" key="2">
    <source>
        <dbReference type="Proteomes" id="UP000283786"/>
    </source>
</evidence>
<organism evidence="1 2">
    <name type="scientific">Pseudooceanicola algae</name>
    <dbReference type="NCBI Taxonomy" id="1537215"/>
    <lineage>
        <taxon>Bacteria</taxon>
        <taxon>Pseudomonadati</taxon>
        <taxon>Pseudomonadota</taxon>
        <taxon>Alphaproteobacteria</taxon>
        <taxon>Rhodobacterales</taxon>
        <taxon>Paracoccaceae</taxon>
        <taxon>Pseudooceanicola</taxon>
    </lineage>
</organism>
<dbReference type="AlphaFoldDB" id="A0A418SDC5"/>
<gene>
    <name evidence="1" type="ORF">PSAL_005740</name>
</gene>
<sequence>MTFRSPQEHLNARDMRRDRLPTTRLVIAILGVVLVTLLLVMRAVLMAEAGL</sequence>
<keyword evidence="2" id="KW-1185">Reference proteome</keyword>
<dbReference type="EMBL" id="CP060436">
    <property type="protein sequence ID" value="QPM89358.1"/>
    <property type="molecule type" value="Genomic_DNA"/>
</dbReference>
<dbReference type="KEGG" id="palw:PSAL_005740"/>
<reference evidence="1 2" key="1">
    <citation type="submission" date="2020-08" db="EMBL/GenBank/DDBJ databases">
        <title>Genome sequence of Rhodobacteraceae bacterium Lw-13e.</title>
        <authorList>
            <person name="Poehlein A."/>
            <person name="Wolter L."/>
            <person name="Daniel R."/>
            <person name="Brinkhoff T."/>
        </authorList>
    </citation>
    <scope>NUCLEOTIDE SEQUENCE [LARGE SCALE GENOMIC DNA]</scope>
    <source>
        <strain evidence="1 2">Lw-13e</strain>
    </source>
</reference>
<proteinExistence type="predicted"/>
<dbReference type="Proteomes" id="UP000283786">
    <property type="component" value="Chromosome"/>
</dbReference>
<dbReference type="RefSeq" id="WP_196222850.1">
    <property type="nucleotide sequence ID" value="NZ_CP060436.1"/>
</dbReference>
<evidence type="ECO:0000313" key="1">
    <source>
        <dbReference type="EMBL" id="QPM89358.1"/>
    </source>
</evidence>